<dbReference type="OrthoDB" id="9804790at2"/>
<name>A0A917TK03_9BACI</name>
<evidence type="ECO:0000256" key="5">
    <source>
        <dbReference type="PIRSR" id="PIRSR000097-2"/>
    </source>
</evidence>
<dbReference type="PROSITE" id="PS00062">
    <property type="entry name" value="ALDOKETO_REDUCTASE_2"/>
    <property type="match status" value="1"/>
</dbReference>
<dbReference type="RefSeq" id="WP_117153443.1">
    <property type="nucleotide sequence ID" value="NZ_BMLG01000002.1"/>
</dbReference>
<evidence type="ECO:0000313" key="9">
    <source>
        <dbReference type="Proteomes" id="UP000618460"/>
    </source>
</evidence>
<evidence type="ECO:0000256" key="2">
    <source>
        <dbReference type="ARBA" id="ARBA00022857"/>
    </source>
</evidence>
<dbReference type="PANTHER" id="PTHR43827">
    <property type="entry name" value="2,5-DIKETO-D-GLUCONIC ACID REDUCTASE"/>
    <property type="match status" value="1"/>
</dbReference>
<dbReference type="PROSITE" id="PS00063">
    <property type="entry name" value="ALDOKETO_REDUCTASE_3"/>
    <property type="match status" value="1"/>
</dbReference>
<feature type="domain" description="NADP-dependent oxidoreductase" evidence="7">
    <location>
        <begin position="19"/>
        <end position="259"/>
    </location>
</feature>
<feature type="active site" description="Proton donor" evidence="4">
    <location>
        <position position="52"/>
    </location>
</feature>
<evidence type="ECO:0000256" key="3">
    <source>
        <dbReference type="ARBA" id="ARBA00023002"/>
    </source>
</evidence>
<dbReference type="EMBL" id="BMLG01000002">
    <property type="protein sequence ID" value="GGM25921.1"/>
    <property type="molecule type" value="Genomic_DNA"/>
</dbReference>
<protein>
    <submittedName>
        <fullName evidence="8">Glyoxal reductase</fullName>
    </submittedName>
</protein>
<proteinExistence type="inferred from homology"/>
<organism evidence="8 9">
    <name type="scientific">Paraliobacillus quinghaiensis</name>
    <dbReference type="NCBI Taxonomy" id="470815"/>
    <lineage>
        <taxon>Bacteria</taxon>
        <taxon>Bacillati</taxon>
        <taxon>Bacillota</taxon>
        <taxon>Bacilli</taxon>
        <taxon>Bacillales</taxon>
        <taxon>Bacillaceae</taxon>
        <taxon>Paraliobacillus</taxon>
    </lineage>
</organism>
<dbReference type="InterPro" id="IPR023210">
    <property type="entry name" value="NADP_OxRdtase_dom"/>
</dbReference>
<comment type="similarity">
    <text evidence="1">Belongs to the aldo/keto reductase family.</text>
</comment>
<dbReference type="InterPro" id="IPR036812">
    <property type="entry name" value="NAD(P)_OxRdtase_dom_sf"/>
</dbReference>
<dbReference type="GO" id="GO:0016616">
    <property type="term" value="F:oxidoreductase activity, acting on the CH-OH group of donors, NAD or NADP as acceptor"/>
    <property type="evidence" value="ECO:0007669"/>
    <property type="project" value="UniProtKB-ARBA"/>
</dbReference>
<sequence>MSLTTTATLHNGIEIPVLGLGVYKMEEGESVYEAVKSALALGYRHIDTASFYQNEEGVGKAIQDSGVPRDEIFVTTKVWNDQQGYHNTLDAFDQSLEKLNLDYIDLYLIHWPVPGKYKETWKALEKFYRDGKAKAIGVSNFLPHHLDDLIQESEIKPMINQIELHPQLAQTETRKFCKNHDIIVEAWSPIAKAKYLDDPTLQNLAKKYSKTPAQIILRWHYQNDIVSIPKSVHEKRQKENAAIFDFALTSEDMTAIDMLDQDNRIGPHPDHFPY</sequence>
<dbReference type="Proteomes" id="UP000618460">
    <property type="component" value="Unassembled WGS sequence"/>
</dbReference>
<keyword evidence="9" id="KW-1185">Reference proteome</keyword>
<dbReference type="PANTHER" id="PTHR43827:SF3">
    <property type="entry name" value="NADP-DEPENDENT OXIDOREDUCTASE DOMAIN-CONTAINING PROTEIN"/>
    <property type="match status" value="1"/>
</dbReference>
<feature type="site" description="Lowers pKa of active site Tyr" evidence="6">
    <location>
        <position position="77"/>
    </location>
</feature>
<evidence type="ECO:0000313" key="8">
    <source>
        <dbReference type="EMBL" id="GGM25921.1"/>
    </source>
</evidence>
<dbReference type="PROSITE" id="PS00798">
    <property type="entry name" value="ALDOKETO_REDUCTASE_1"/>
    <property type="match status" value="1"/>
</dbReference>
<reference evidence="8" key="1">
    <citation type="journal article" date="2014" name="Int. J. Syst. Evol. Microbiol.">
        <title>Complete genome sequence of Corynebacterium casei LMG S-19264T (=DSM 44701T), isolated from a smear-ripened cheese.</title>
        <authorList>
            <consortium name="US DOE Joint Genome Institute (JGI-PGF)"/>
            <person name="Walter F."/>
            <person name="Albersmeier A."/>
            <person name="Kalinowski J."/>
            <person name="Ruckert C."/>
        </authorList>
    </citation>
    <scope>NUCLEOTIDE SEQUENCE</scope>
    <source>
        <strain evidence="8">CGMCC 1.6333</strain>
    </source>
</reference>
<dbReference type="PIRSF" id="PIRSF000097">
    <property type="entry name" value="AKR"/>
    <property type="match status" value="1"/>
</dbReference>
<dbReference type="AlphaFoldDB" id="A0A917TK03"/>
<evidence type="ECO:0000256" key="4">
    <source>
        <dbReference type="PIRSR" id="PIRSR000097-1"/>
    </source>
</evidence>
<gene>
    <name evidence="8" type="ORF">GCM10011351_09450</name>
</gene>
<dbReference type="PRINTS" id="PR00069">
    <property type="entry name" value="ALDKETRDTASE"/>
</dbReference>
<reference evidence="8" key="2">
    <citation type="submission" date="2020-09" db="EMBL/GenBank/DDBJ databases">
        <authorList>
            <person name="Sun Q."/>
            <person name="Zhou Y."/>
        </authorList>
    </citation>
    <scope>NUCLEOTIDE SEQUENCE</scope>
    <source>
        <strain evidence="8">CGMCC 1.6333</strain>
    </source>
</reference>
<evidence type="ECO:0000259" key="7">
    <source>
        <dbReference type="Pfam" id="PF00248"/>
    </source>
</evidence>
<comment type="caution">
    <text evidence="8">The sequence shown here is derived from an EMBL/GenBank/DDBJ whole genome shotgun (WGS) entry which is preliminary data.</text>
</comment>
<dbReference type="SUPFAM" id="SSF51430">
    <property type="entry name" value="NAD(P)-linked oxidoreductase"/>
    <property type="match status" value="1"/>
</dbReference>
<keyword evidence="3" id="KW-0560">Oxidoreductase</keyword>
<feature type="binding site" evidence="5">
    <location>
        <position position="110"/>
    </location>
    <ligand>
        <name>substrate</name>
    </ligand>
</feature>
<dbReference type="Gene3D" id="3.20.20.100">
    <property type="entry name" value="NADP-dependent oxidoreductase domain"/>
    <property type="match status" value="1"/>
</dbReference>
<dbReference type="FunFam" id="3.20.20.100:FF:000015">
    <property type="entry name" value="Oxidoreductase, aldo/keto reductase family"/>
    <property type="match status" value="1"/>
</dbReference>
<keyword evidence="2" id="KW-0521">NADP</keyword>
<dbReference type="InterPro" id="IPR018170">
    <property type="entry name" value="Aldo/ket_reductase_CS"/>
</dbReference>
<dbReference type="Pfam" id="PF00248">
    <property type="entry name" value="Aldo_ket_red"/>
    <property type="match status" value="1"/>
</dbReference>
<dbReference type="InterPro" id="IPR020471">
    <property type="entry name" value="AKR"/>
</dbReference>
<evidence type="ECO:0000256" key="1">
    <source>
        <dbReference type="ARBA" id="ARBA00007905"/>
    </source>
</evidence>
<evidence type="ECO:0000256" key="6">
    <source>
        <dbReference type="PIRSR" id="PIRSR000097-3"/>
    </source>
</evidence>
<accession>A0A917TK03</accession>